<dbReference type="InterPro" id="IPR013815">
    <property type="entry name" value="ATP_grasp_subdomain_1"/>
</dbReference>
<dbReference type="PROSITE" id="PS50975">
    <property type="entry name" value="ATP_GRASP"/>
    <property type="match status" value="1"/>
</dbReference>
<dbReference type="EMBL" id="JACHMN010000001">
    <property type="protein sequence ID" value="MBB5867183.1"/>
    <property type="molecule type" value="Genomic_DNA"/>
</dbReference>
<evidence type="ECO:0000256" key="1">
    <source>
        <dbReference type="ARBA" id="ARBA00022598"/>
    </source>
</evidence>
<gene>
    <name evidence="6" type="ORF">F4553_000562</name>
</gene>
<dbReference type="Gene3D" id="3.30.470.20">
    <property type="entry name" value="ATP-grasp fold, B domain"/>
    <property type="match status" value="1"/>
</dbReference>
<keyword evidence="3 4" id="KW-0067">ATP-binding</keyword>
<dbReference type="InterPro" id="IPR052032">
    <property type="entry name" value="ATP-dep_AA_Ligase"/>
</dbReference>
<dbReference type="GO" id="GO:0016874">
    <property type="term" value="F:ligase activity"/>
    <property type="evidence" value="ECO:0007669"/>
    <property type="project" value="UniProtKB-KW"/>
</dbReference>
<sequence>MTTQQSGHVVIVHRWRDRYAHYPSYVDHAGRPVTYVTTALGRESVPASAAEILVLDPAAGDTIRDAVASLARRHGPPVAIIALKEGDLPEVAALRAEYGCAGRHPEDLRRFLDKLEMARRVEAAGLRLPAYAEATDAAAVAAFADRVGWPVIVKPRRGSASSGVRRITSATDLVGFAPERPSIVQEFVDEQIYHVDGVFDGHRLGPWRASRYVNTCLGFTTGDPLGSVEEDDPATLSVIEDFTERMARAMSAEPWIFHLEMFVGEDAAGAPRATFLEVGCRVGGAEIPFIWRDLHGLDLMRIEVALQLGERPAVEPLAGGQPVGGWLLMPSPASAPCLIERSCSLLHLPDGPYAEKVLPAGEIVPASTDAFYEHVGGRFRFRGSTSGQVEAAIRAAAASFDLRCRSLAEPSLMAAAR</sequence>
<dbReference type="InterPro" id="IPR011761">
    <property type="entry name" value="ATP-grasp"/>
</dbReference>
<dbReference type="Proteomes" id="UP000587527">
    <property type="component" value="Unassembled WGS sequence"/>
</dbReference>
<dbReference type="Gene3D" id="3.40.50.20">
    <property type="match status" value="1"/>
</dbReference>
<organism evidence="6 7">
    <name type="scientific">Allocatelliglobosispora scoriae</name>
    <dbReference type="NCBI Taxonomy" id="643052"/>
    <lineage>
        <taxon>Bacteria</taxon>
        <taxon>Bacillati</taxon>
        <taxon>Actinomycetota</taxon>
        <taxon>Actinomycetes</taxon>
        <taxon>Micromonosporales</taxon>
        <taxon>Micromonosporaceae</taxon>
        <taxon>Allocatelliglobosispora</taxon>
    </lineage>
</organism>
<feature type="domain" description="ATP-grasp" evidence="5">
    <location>
        <begin position="118"/>
        <end position="308"/>
    </location>
</feature>
<dbReference type="Gene3D" id="3.30.1490.20">
    <property type="entry name" value="ATP-grasp fold, A domain"/>
    <property type="match status" value="1"/>
</dbReference>
<evidence type="ECO:0000256" key="3">
    <source>
        <dbReference type="ARBA" id="ARBA00022840"/>
    </source>
</evidence>
<reference evidence="6 7" key="1">
    <citation type="submission" date="2020-08" db="EMBL/GenBank/DDBJ databases">
        <title>Sequencing the genomes of 1000 actinobacteria strains.</title>
        <authorList>
            <person name="Klenk H.-P."/>
        </authorList>
    </citation>
    <scope>NUCLEOTIDE SEQUENCE [LARGE SCALE GENOMIC DNA]</scope>
    <source>
        <strain evidence="6 7">DSM 45362</strain>
    </source>
</reference>
<name>A0A841BJH1_9ACTN</name>
<evidence type="ECO:0000313" key="7">
    <source>
        <dbReference type="Proteomes" id="UP000587527"/>
    </source>
</evidence>
<keyword evidence="2 4" id="KW-0547">Nucleotide-binding</keyword>
<evidence type="ECO:0000256" key="4">
    <source>
        <dbReference type="PROSITE-ProRule" id="PRU00409"/>
    </source>
</evidence>
<dbReference type="AlphaFoldDB" id="A0A841BJH1"/>
<dbReference type="GO" id="GO:0046872">
    <property type="term" value="F:metal ion binding"/>
    <property type="evidence" value="ECO:0007669"/>
    <property type="project" value="InterPro"/>
</dbReference>
<accession>A0A841BJH1</accession>
<proteinExistence type="predicted"/>
<evidence type="ECO:0000256" key="2">
    <source>
        <dbReference type="ARBA" id="ARBA00022741"/>
    </source>
</evidence>
<evidence type="ECO:0000313" key="6">
    <source>
        <dbReference type="EMBL" id="MBB5867183.1"/>
    </source>
</evidence>
<dbReference type="PANTHER" id="PTHR43585">
    <property type="entry name" value="FUMIPYRROLE BIOSYNTHESIS PROTEIN C"/>
    <property type="match status" value="1"/>
</dbReference>
<comment type="caution">
    <text evidence="6">The sequence shown here is derived from an EMBL/GenBank/DDBJ whole genome shotgun (WGS) entry which is preliminary data.</text>
</comment>
<keyword evidence="1" id="KW-0436">Ligase</keyword>
<dbReference type="Pfam" id="PF02655">
    <property type="entry name" value="ATP-grasp_3"/>
    <property type="match status" value="1"/>
</dbReference>
<keyword evidence="7" id="KW-1185">Reference proteome</keyword>
<evidence type="ECO:0000259" key="5">
    <source>
        <dbReference type="PROSITE" id="PS50975"/>
    </source>
</evidence>
<dbReference type="SUPFAM" id="SSF56059">
    <property type="entry name" value="Glutathione synthetase ATP-binding domain-like"/>
    <property type="match status" value="1"/>
</dbReference>
<dbReference type="GO" id="GO:0005524">
    <property type="term" value="F:ATP binding"/>
    <property type="evidence" value="ECO:0007669"/>
    <property type="project" value="UniProtKB-UniRule"/>
</dbReference>
<dbReference type="PANTHER" id="PTHR43585:SF2">
    <property type="entry name" value="ATP-GRASP ENZYME FSQD"/>
    <property type="match status" value="1"/>
</dbReference>
<dbReference type="RefSeq" id="WP_312875070.1">
    <property type="nucleotide sequence ID" value="NZ_JACHMN010000001.1"/>
</dbReference>
<protein>
    <recommendedName>
        <fullName evidence="5">ATP-grasp domain-containing protein</fullName>
    </recommendedName>
</protein>
<dbReference type="InterPro" id="IPR003806">
    <property type="entry name" value="ATP-grasp_PylC-type"/>
</dbReference>